<keyword evidence="1" id="KW-0175">Coiled coil</keyword>
<evidence type="ECO:0000313" key="4">
    <source>
        <dbReference type="EMBL" id="KAG0563765.1"/>
    </source>
</evidence>
<dbReference type="InterPro" id="IPR036047">
    <property type="entry name" value="F-box-like_dom_sf"/>
</dbReference>
<feature type="compositionally biased region" description="Low complexity" evidence="2">
    <location>
        <begin position="241"/>
        <end position="251"/>
    </location>
</feature>
<feature type="coiled-coil region" evidence="1">
    <location>
        <begin position="90"/>
        <end position="124"/>
    </location>
</feature>
<feature type="domain" description="F-box" evidence="3">
    <location>
        <begin position="2"/>
        <end position="49"/>
    </location>
</feature>
<evidence type="ECO:0000256" key="2">
    <source>
        <dbReference type="SAM" id="MobiDB-lite"/>
    </source>
</evidence>
<protein>
    <recommendedName>
        <fullName evidence="3">F-box domain-containing protein</fullName>
    </recommendedName>
</protein>
<evidence type="ECO:0000256" key="1">
    <source>
        <dbReference type="SAM" id="Coils"/>
    </source>
</evidence>
<dbReference type="OrthoDB" id="3219396at2759"/>
<evidence type="ECO:0000259" key="3">
    <source>
        <dbReference type="Pfam" id="PF12937"/>
    </source>
</evidence>
<comment type="caution">
    <text evidence="4">The sequence shown here is derived from an EMBL/GenBank/DDBJ whole genome shotgun (WGS) entry which is preliminary data.</text>
</comment>
<evidence type="ECO:0000313" key="5">
    <source>
        <dbReference type="Proteomes" id="UP000822688"/>
    </source>
</evidence>
<dbReference type="Gene3D" id="1.20.1280.50">
    <property type="match status" value="1"/>
</dbReference>
<reference evidence="4" key="1">
    <citation type="submission" date="2020-06" db="EMBL/GenBank/DDBJ databases">
        <title>WGS assembly of Ceratodon purpureus strain R40.</title>
        <authorList>
            <person name="Carey S.B."/>
            <person name="Jenkins J."/>
            <person name="Shu S."/>
            <person name="Lovell J.T."/>
            <person name="Sreedasyam A."/>
            <person name="Maumus F."/>
            <person name="Tiley G.P."/>
            <person name="Fernandez-Pozo N."/>
            <person name="Barry K."/>
            <person name="Chen C."/>
            <person name="Wang M."/>
            <person name="Lipzen A."/>
            <person name="Daum C."/>
            <person name="Saski C.A."/>
            <person name="Payton A.C."/>
            <person name="Mcbreen J.C."/>
            <person name="Conrad R.E."/>
            <person name="Kollar L.M."/>
            <person name="Olsson S."/>
            <person name="Huttunen S."/>
            <person name="Landis J.B."/>
            <person name="Wickett N.J."/>
            <person name="Johnson M.G."/>
            <person name="Rensing S.A."/>
            <person name="Grimwood J."/>
            <person name="Schmutz J."/>
            <person name="Mcdaniel S.F."/>
        </authorList>
    </citation>
    <scope>NUCLEOTIDE SEQUENCE</scope>
    <source>
        <strain evidence="4">R40</strain>
    </source>
</reference>
<dbReference type="InterPro" id="IPR001810">
    <property type="entry name" value="F-box_dom"/>
</dbReference>
<proteinExistence type="predicted"/>
<keyword evidence="5" id="KW-1185">Reference proteome</keyword>
<dbReference type="AlphaFoldDB" id="A0A8T0GZ95"/>
<dbReference type="Pfam" id="PF12937">
    <property type="entry name" value="F-box-like"/>
    <property type="match status" value="1"/>
</dbReference>
<accession>A0A8T0GZ95</accession>
<gene>
    <name evidence="4" type="ORF">KC19_8G057300</name>
</gene>
<dbReference type="SUPFAM" id="SSF81383">
    <property type="entry name" value="F-box domain"/>
    <property type="match status" value="1"/>
</dbReference>
<name>A0A8T0GZ95_CERPU</name>
<feature type="region of interest" description="Disordered" evidence="2">
    <location>
        <begin position="206"/>
        <end position="251"/>
    </location>
</feature>
<dbReference type="Proteomes" id="UP000822688">
    <property type="component" value="Chromosome 8"/>
</dbReference>
<organism evidence="4 5">
    <name type="scientific">Ceratodon purpureus</name>
    <name type="common">Fire moss</name>
    <name type="synonym">Dicranum purpureum</name>
    <dbReference type="NCBI Taxonomy" id="3225"/>
    <lineage>
        <taxon>Eukaryota</taxon>
        <taxon>Viridiplantae</taxon>
        <taxon>Streptophyta</taxon>
        <taxon>Embryophyta</taxon>
        <taxon>Bryophyta</taxon>
        <taxon>Bryophytina</taxon>
        <taxon>Bryopsida</taxon>
        <taxon>Dicranidae</taxon>
        <taxon>Pseudoditrichales</taxon>
        <taxon>Ditrichaceae</taxon>
        <taxon>Ceratodon</taxon>
    </lineage>
</organism>
<sequence length="251" mass="28897">MGCLPDELWSKIMGMGVENQVLDYRDMCSLAFVCRRIRRISSLDCMWRPLWERDQAQLGGGSATVGKDGEIKNFREFYRIRFEKVRAAKMAAHRRRVLRVESQVAVLQKEAQQYQLAIEVERKKLVASVAELKSFELARRSAVAIQVWQPQAVRARQQEVLEQQSVNVGARQRSLQMEINVCRERVQQFEKSLQAKRSAIEKSRRELEALTFNPSRMPHDSSTANEKADRKAALKRKRDTSSSSSQTPQSV</sequence>
<dbReference type="EMBL" id="CM026429">
    <property type="protein sequence ID" value="KAG0563765.1"/>
    <property type="molecule type" value="Genomic_DNA"/>
</dbReference>